<gene>
    <name evidence="1" type="ORF">NUM_28770</name>
</gene>
<organism evidence="1 2">
    <name type="scientific">Actinocatenispora comari</name>
    <dbReference type="NCBI Taxonomy" id="2807577"/>
    <lineage>
        <taxon>Bacteria</taxon>
        <taxon>Bacillati</taxon>
        <taxon>Actinomycetota</taxon>
        <taxon>Actinomycetes</taxon>
        <taxon>Micromonosporales</taxon>
        <taxon>Micromonosporaceae</taxon>
        <taxon>Actinocatenispora</taxon>
    </lineage>
</organism>
<evidence type="ECO:0000313" key="2">
    <source>
        <dbReference type="Proteomes" id="UP000614996"/>
    </source>
</evidence>
<name>A0A8J4EL98_9ACTN</name>
<protein>
    <submittedName>
        <fullName evidence="1">Uncharacterized protein</fullName>
    </submittedName>
</protein>
<dbReference type="EMBL" id="BOPO01000050">
    <property type="protein sequence ID" value="GIL27623.1"/>
    <property type="molecule type" value="Genomic_DNA"/>
</dbReference>
<accession>A0A8J4EL98</accession>
<comment type="caution">
    <text evidence="1">The sequence shown here is derived from an EMBL/GenBank/DDBJ whole genome shotgun (WGS) entry which is preliminary data.</text>
</comment>
<dbReference type="PROSITE" id="PS51257">
    <property type="entry name" value="PROKAR_LIPOPROTEIN"/>
    <property type="match status" value="1"/>
</dbReference>
<reference evidence="2" key="1">
    <citation type="journal article" date="2021" name="Int. J. Syst. Evol. Microbiol.">
        <title>Actinocatenispora comari sp. nov., an endophytic actinomycete isolated from aerial parts of Comarum salesowianum.</title>
        <authorList>
            <person name="Oyunbileg N."/>
            <person name="Iizaka Y."/>
            <person name="Hamada M."/>
            <person name="Davaapurev B.O."/>
            <person name="Fukumoto A."/>
            <person name="Tsetseg B."/>
            <person name="Kato F."/>
            <person name="Tamura T."/>
            <person name="Batkhuu J."/>
            <person name="Anzai Y."/>
        </authorList>
    </citation>
    <scope>NUCLEOTIDE SEQUENCE [LARGE SCALE GENOMIC DNA]</scope>
    <source>
        <strain evidence="2">NUM-2625</strain>
    </source>
</reference>
<dbReference type="AlphaFoldDB" id="A0A8J4EL98"/>
<evidence type="ECO:0000313" key="1">
    <source>
        <dbReference type="EMBL" id="GIL27623.1"/>
    </source>
</evidence>
<proteinExistence type="predicted"/>
<sequence>MRRTLVLLLGLVSLAAGCGGPGITGATLAGSLGPTFRNMYRLQQRLLGDTDQSTADNAWARCFRGGAVKPGVTAVPGSTHNSGSGAGPGWTCLVHWPAPDGHTQTLGYEVSVQPDGCYTAQGPSGYVGQQNIRTPDGTTVPNPLYEFDGCFTT</sequence>
<keyword evidence="2" id="KW-1185">Reference proteome</keyword>
<dbReference type="RefSeq" id="WP_207125369.1">
    <property type="nucleotide sequence ID" value="NZ_BOPO01000050.1"/>
</dbReference>
<dbReference type="Proteomes" id="UP000614996">
    <property type="component" value="Unassembled WGS sequence"/>
</dbReference>